<dbReference type="EMBL" id="AEYP01044058">
    <property type="status" value="NOT_ANNOTATED_CDS"/>
    <property type="molecule type" value="Genomic_DNA"/>
</dbReference>
<dbReference type="HOGENOM" id="CLU_2557712_0_0_1"/>
<evidence type="ECO:0000256" key="1">
    <source>
        <dbReference type="SAM" id="MobiDB-lite"/>
    </source>
</evidence>
<dbReference type="Ensembl" id="ENSMPUT00000011598.1">
    <property type="protein sequence ID" value="ENSMPUP00000011410.1"/>
    <property type="gene ID" value="ENSMPUG00000011500.1"/>
</dbReference>
<feature type="region of interest" description="Disordered" evidence="1">
    <location>
        <begin position="61"/>
        <end position="82"/>
    </location>
</feature>
<feature type="compositionally biased region" description="Polar residues" evidence="1">
    <location>
        <begin position="64"/>
        <end position="73"/>
    </location>
</feature>
<name>M3YJA3_MUSPF</name>
<feature type="region of interest" description="Disordered" evidence="1">
    <location>
        <begin position="1"/>
        <end position="31"/>
    </location>
</feature>
<accession>M3YJA3</accession>
<protein>
    <submittedName>
        <fullName evidence="2">Uncharacterized protein</fullName>
    </submittedName>
</protein>
<dbReference type="InParanoid" id="M3YJA3"/>
<organism evidence="2">
    <name type="scientific">Mustela putorius furo</name>
    <name type="common">European domestic ferret</name>
    <name type="synonym">Mustela furo</name>
    <dbReference type="NCBI Taxonomy" id="9669"/>
    <lineage>
        <taxon>Eukaryota</taxon>
        <taxon>Metazoa</taxon>
        <taxon>Chordata</taxon>
        <taxon>Craniata</taxon>
        <taxon>Vertebrata</taxon>
        <taxon>Euteleostomi</taxon>
        <taxon>Mammalia</taxon>
        <taxon>Eutheria</taxon>
        <taxon>Laurasiatheria</taxon>
        <taxon>Carnivora</taxon>
        <taxon>Caniformia</taxon>
        <taxon>Musteloidea</taxon>
        <taxon>Mustelidae</taxon>
        <taxon>Mustelinae</taxon>
        <taxon>Mustela</taxon>
    </lineage>
</organism>
<reference evidence="2" key="1">
    <citation type="submission" date="2024-06" db="UniProtKB">
        <authorList>
            <consortium name="Ensembl"/>
        </authorList>
    </citation>
    <scope>IDENTIFICATION</scope>
</reference>
<dbReference type="AlphaFoldDB" id="M3YJA3"/>
<proteinExistence type="predicted"/>
<evidence type="ECO:0000313" key="2">
    <source>
        <dbReference type="Ensembl" id="ENSMPUP00000011410.1"/>
    </source>
</evidence>
<sequence>MPWRERAQPMQLQRKNKGRLPMEPNPGPELITLRSRPELRSRFRHFPDGATQAPHLPIHFGLTFPQSNSSPSFGQEAPAKVC</sequence>